<dbReference type="AlphaFoldDB" id="A0A927FVH4"/>
<keyword evidence="4" id="KW-1185">Reference proteome</keyword>
<dbReference type="InterPro" id="IPR001789">
    <property type="entry name" value="Sig_transdc_resp-reg_receiver"/>
</dbReference>
<sequence>MDIEDILKSVGCQCVRLTADFGGAFSLMANQRYDLVTLDLGLPDQQGEALAEALRVASVPILYISAWSASEYPNAPQAPWVSRPFTNSDLVQAALSASPRPPAAAFGPAGL</sequence>
<keyword evidence="1" id="KW-0597">Phosphoprotein</keyword>
<protein>
    <submittedName>
        <fullName evidence="3">Response regulator</fullName>
    </submittedName>
</protein>
<dbReference type="Proteomes" id="UP000654108">
    <property type="component" value="Unassembled WGS sequence"/>
</dbReference>
<evidence type="ECO:0000313" key="3">
    <source>
        <dbReference type="EMBL" id="MBD8066087.1"/>
    </source>
</evidence>
<proteinExistence type="predicted"/>
<accession>A0A927FVH4</accession>
<evidence type="ECO:0000256" key="1">
    <source>
        <dbReference type="PROSITE-ProRule" id="PRU00169"/>
    </source>
</evidence>
<dbReference type="EMBL" id="JACYFU010000003">
    <property type="protein sequence ID" value="MBD8066087.1"/>
    <property type="molecule type" value="Genomic_DNA"/>
</dbReference>
<dbReference type="Gene3D" id="3.40.50.2300">
    <property type="match status" value="1"/>
</dbReference>
<name>A0A927FVH4_9HYPH</name>
<evidence type="ECO:0000313" key="4">
    <source>
        <dbReference type="Proteomes" id="UP000654108"/>
    </source>
</evidence>
<feature type="domain" description="Response regulatory" evidence="2">
    <location>
        <begin position="1"/>
        <end position="98"/>
    </location>
</feature>
<dbReference type="CDD" id="cd00156">
    <property type="entry name" value="REC"/>
    <property type="match status" value="1"/>
</dbReference>
<dbReference type="GO" id="GO:0000160">
    <property type="term" value="P:phosphorelay signal transduction system"/>
    <property type="evidence" value="ECO:0007669"/>
    <property type="project" value="InterPro"/>
</dbReference>
<dbReference type="PROSITE" id="PS50110">
    <property type="entry name" value="RESPONSE_REGULATORY"/>
    <property type="match status" value="1"/>
</dbReference>
<reference evidence="3" key="1">
    <citation type="submission" date="2020-09" db="EMBL/GenBank/DDBJ databases">
        <title>Genome seq and assembly of Devosia sp.</title>
        <authorList>
            <person name="Chhetri G."/>
        </authorList>
    </citation>
    <scope>NUCLEOTIDE SEQUENCE</scope>
    <source>
        <strain evidence="3">PTR5</strain>
    </source>
</reference>
<dbReference type="SUPFAM" id="SSF52172">
    <property type="entry name" value="CheY-like"/>
    <property type="match status" value="1"/>
</dbReference>
<comment type="caution">
    <text evidence="3">The sequence shown here is derived from an EMBL/GenBank/DDBJ whole genome shotgun (WGS) entry which is preliminary data.</text>
</comment>
<dbReference type="InterPro" id="IPR011006">
    <property type="entry name" value="CheY-like_superfamily"/>
</dbReference>
<feature type="modified residue" description="4-aspartylphosphate" evidence="1">
    <location>
        <position position="39"/>
    </location>
</feature>
<dbReference type="RefSeq" id="WP_191775512.1">
    <property type="nucleotide sequence ID" value="NZ_JACYFU010000003.1"/>
</dbReference>
<evidence type="ECO:0000259" key="2">
    <source>
        <dbReference type="PROSITE" id="PS50110"/>
    </source>
</evidence>
<gene>
    <name evidence="3" type="ORF">IC608_11450</name>
</gene>
<dbReference type="Pfam" id="PF00072">
    <property type="entry name" value="Response_reg"/>
    <property type="match status" value="1"/>
</dbReference>
<organism evidence="3 4">
    <name type="scientific">Devosia oryzisoli</name>
    <dbReference type="NCBI Taxonomy" id="2774138"/>
    <lineage>
        <taxon>Bacteria</taxon>
        <taxon>Pseudomonadati</taxon>
        <taxon>Pseudomonadota</taxon>
        <taxon>Alphaproteobacteria</taxon>
        <taxon>Hyphomicrobiales</taxon>
        <taxon>Devosiaceae</taxon>
        <taxon>Devosia</taxon>
    </lineage>
</organism>